<dbReference type="InterPro" id="IPR036866">
    <property type="entry name" value="RibonucZ/Hydroxyglut_hydro"/>
</dbReference>
<comment type="caution">
    <text evidence="2">The sequence shown here is derived from an EMBL/GenBank/DDBJ whole genome shotgun (WGS) entry which is preliminary data.</text>
</comment>
<keyword evidence="2" id="KW-0378">Hydrolase</keyword>
<dbReference type="InterPro" id="IPR001279">
    <property type="entry name" value="Metallo-B-lactamas"/>
</dbReference>
<dbReference type="Proteomes" id="UP000241434">
    <property type="component" value="Unassembled WGS sequence"/>
</dbReference>
<keyword evidence="3" id="KW-1185">Reference proteome</keyword>
<dbReference type="PANTHER" id="PTHR47619">
    <property type="entry name" value="METALLO-HYDROLASE YYCJ-RELATED"/>
    <property type="match status" value="1"/>
</dbReference>
<dbReference type="Gene3D" id="3.60.15.10">
    <property type="entry name" value="Ribonuclease Z/Hydroxyacylglutathione hydrolase-like"/>
    <property type="match status" value="1"/>
</dbReference>
<dbReference type="SUPFAM" id="SSF56281">
    <property type="entry name" value="Metallo-hydrolase/oxidoreductase"/>
    <property type="match status" value="1"/>
</dbReference>
<name>A0A2P7PZD3_9FIRM</name>
<dbReference type="EMBL" id="JYGE01000006">
    <property type="protein sequence ID" value="PSJ31081.1"/>
    <property type="molecule type" value="Genomic_DNA"/>
</dbReference>
<organism evidence="2 3">
    <name type="scientific">Peptostreptococcus russellii</name>
    <dbReference type="NCBI Taxonomy" id="215200"/>
    <lineage>
        <taxon>Bacteria</taxon>
        <taxon>Bacillati</taxon>
        <taxon>Bacillota</taxon>
        <taxon>Clostridia</taxon>
        <taxon>Peptostreptococcales</taxon>
        <taxon>Peptostreptococcaceae</taxon>
        <taxon>Peptostreptococcus</taxon>
    </lineage>
</organism>
<dbReference type="InterPro" id="IPR052533">
    <property type="entry name" value="WalJ/YycJ-like"/>
</dbReference>
<dbReference type="RefSeq" id="WP_106777159.1">
    <property type="nucleotide sequence ID" value="NZ_JBGGGQ010000004.1"/>
</dbReference>
<dbReference type="OrthoDB" id="9781189at2"/>
<dbReference type="GO" id="GO:0016787">
    <property type="term" value="F:hydrolase activity"/>
    <property type="evidence" value="ECO:0007669"/>
    <property type="project" value="UniProtKB-KW"/>
</dbReference>
<reference evidence="2" key="1">
    <citation type="thesis" date="2015" institute="Rutgers" country="The State University of New Jersey, 14 College Farm Rd., New Brunswick, NJ, USA">
        <title>Ammonia toxicity in bacteria and its implications for treatment of and resource recovery from highly nitrogenous organic wastes.</title>
        <authorList>
            <person name="Luther A.K."/>
        </authorList>
    </citation>
    <scope>NUCLEOTIDE SEQUENCE</scope>
    <source>
        <strain evidence="2">RT-10B</strain>
    </source>
</reference>
<dbReference type="SMART" id="SM00849">
    <property type="entry name" value="Lactamase_B"/>
    <property type="match status" value="1"/>
</dbReference>
<gene>
    <name evidence="2" type="ORF">UF10_07345</name>
</gene>
<dbReference type="PANTHER" id="PTHR47619:SF1">
    <property type="entry name" value="EXODEOXYRIBONUCLEASE WALJ"/>
    <property type="match status" value="1"/>
</dbReference>
<evidence type="ECO:0000259" key="1">
    <source>
        <dbReference type="SMART" id="SM00849"/>
    </source>
</evidence>
<proteinExistence type="predicted"/>
<sequence length="266" mass="29617">MMNYCSIGSGSSGNCHYVGYKDTNILIDAGLSGKRITNGLNEIDVDASKLNGIFVTHEHTDHIKGVGILSRKYDLPIFVNYKTWLAIENKIGKVKESNINIFENEEIYAIGDMAIKPFSITHDAADPVAFNLFNEKDEKISVATDIGHISDSIRENILGSKLVVLESNYDKEMLLMGSYTYMLKKRVMSDRGHLSNESAAKFAVDLIKNGTEDILLAHLSRENNFPALAFETSNSILTENGMKIGNDVNLDVLMRDDISKLYKIAR</sequence>
<accession>A0A2P7PZD3</accession>
<feature type="domain" description="Metallo-beta-lactamase" evidence="1">
    <location>
        <begin position="12"/>
        <end position="218"/>
    </location>
</feature>
<protein>
    <submittedName>
        <fullName evidence="2">Metallohydrolase</fullName>
    </submittedName>
</protein>
<dbReference type="AlphaFoldDB" id="A0A2P7PZD3"/>
<evidence type="ECO:0000313" key="3">
    <source>
        <dbReference type="Proteomes" id="UP000241434"/>
    </source>
</evidence>
<dbReference type="Pfam" id="PF12706">
    <property type="entry name" value="Lactamase_B_2"/>
    <property type="match status" value="1"/>
</dbReference>
<evidence type="ECO:0000313" key="2">
    <source>
        <dbReference type="EMBL" id="PSJ31081.1"/>
    </source>
</evidence>